<evidence type="ECO:0000313" key="2">
    <source>
        <dbReference type="EMBL" id="KAL1569141.1"/>
    </source>
</evidence>
<comment type="caution">
    <text evidence="2">The sequence shown here is derived from an EMBL/GenBank/DDBJ whole genome shotgun (WGS) entry which is preliminary data.</text>
</comment>
<dbReference type="AlphaFoldDB" id="A0ABD1IPL1"/>
<evidence type="ECO:0000256" key="1">
    <source>
        <dbReference type="SAM" id="MobiDB-lite"/>
    </source>
</evidence>
<organism evidence="2 3">
    <name type="scientific">Salvia divinorum</name>
    <name type="common">Maria pastora</name>
    <name type="synonym">Diviner's sage</name>
    <dbReference type="NCBI Taxonomy" id="28513"/>
    <lineage>
        <taxon>Eukaryota</taxon>
        <taxon>Viridiplantae</taxon>
        <taxon>Streptophyta</taxon>
        <taxon>Embryophyta</taxon>
        <taxon>Tracheophyta</taxon>
        <taxon>Spermatophyta</taxon>
        <taxon>Magnoliopsida</taxon>
        <taxon>eudicotyledons</taxon>
        <taxon>Gunneridae</taxon>
        <taxon>Pentapetalae</taxon>
        <taxon>asterids</taxon>
        <taxon>lamiids</taxon>
        <taxon>Lamiales</taxon>
        <taxon>Lamiaceae</taxon>
        <taxon>Nepetoideae</taxon>
        <taxon>Mentheae</taxon>
        <taxon>Salviinae</taxon>
        <taxon>Salvia</taxon>
        <taxon>Salvia subgen. Calosphace</taxon>
    </lineage>
</organism>
<accession>A0ABD1IPL1</accession>
<keyword evidence="3" id="KW-1185">Reference proteome</keyword>
<feature type="region of interest" description="Disordered" evidence="1">
    <location>
        <begin position="51"/>
        <end position="70"/>
    </location>
</feature>
<reference evidence="2 3" key="1">
    <citation type="submission" date="2024-06" db="EMBL/GenBank/DDBJ databases">
        <title>A chromosome level genome sequence of Diviner's sage (Salvia divinorum).</title>
        <authorList>
            <person name="Ford S.A."/>
            <person name="Ro D.-K."/>
            <person name="Ness R.W."/>
            <person name="Phillips M.A."/>
        </authorList>
    </citation>
    <scope>NUCLEOTIDE SEQUENCE [LARGE SCALE GENOMIC DNA]</scope>
    <source>
        <strain evidence="2">SAF-2024a</strain>
        <tissue evidence="2">Leaf</tissue>
    </source>
</reference>
<protein>
    <submittedName>
        <fullName evidence="2">Uncharacterized protein</fullName>
    </submittedName>
</protein>
<gene>
    <name evidence="2" type="ORF">AAHA92_00653</name>
</gene>
<evidence type="ECO:0000313" key="3">
    <source>
        <dbReference type="Proteomes" id="UP001567538"/>
    </source>
</evidence>
<sequence length="90" mass="9703">MANPSAPNAGCPKISAHVAKRSRLRQEDPPDAGDILVDGVEAPKMTFKDTLLSSSNGAMPTSGFEEDDPFVIGDDDVTREFDEIEPKNEL</sequence>
<proteinExistence type="predicted"/>
<name>A0ABD1IPL1_SALDI</name>
<dbReference type="EMBL" id="JBEAFC010000001">
    <property type="protein sequence ID" value="KAL1569141.1"/>
    <property type="molecule type" value="Genomic_DNA"/>
</dbReference>
<dbReference type="Proteomes" id="UP001567538">
    <property type="component" value="Unassembled WGS sequence"/>
</dbReference>